<sequence length="363" mass="37167">MTDLSPLVAATPGAAVGMRDLSPAEAQHLERLRAHLRASGAPVTTVAGLGGLLAAAHAAWARTAPEARTDPSPMISSIGVGVGDLVLAGAPAARWVLRVDGGASSPALLSPDGSAAVLPFADVRRRWLGDEDGVDTAWLEGYVTAAAAYLAQASTASAAVAEQVVPTQRSAAAPEHADEQHRTHVAAHADEHASRRRRASHAAPDDEQSVRYRTPQELPHVPSAEAQNLALRALDRGLAVAMTDGPRPFALRDDGTTVHVRWFDTGPDEALALAEAWVADGVGVRASIGWAAPLDPAGRLVVPGLGSVPDDEAASAAGADHAVVVLTSDLGKPGLVVAHRYAAGAPGRVVGQPLVVGPCPPII</sequence>
<feature type="region of interest" description="Disordered" evidence="1">
    <location>
        <begin position="167"/>
        <end position="211"/>
    </location>
</feature>
<dbReference type="STRING" id="593907.Celgi_0323"/>
<dbReference type="HOGENOM" id="CLU_762259_0_0_11"/>
<accession>F8A482</accession>
<dbReference type="RefSeq" id="WP_013882370.1">
    <property type="nucleotide sequence ID" value="NC_015671.1"/>
</dbReference>
<organism evidence="2 3">
    <name type="scientific">Cellulomonas gilvus (strain ATCC 13127 / NRRL B-14078)</name>
    <name type="common">Cellvibrio gilvus</name>
    <dbReference type="NCBI Taxonomy" id="593907"/>
    <lineage>
        <taxon>Bacteria</taxon>
        <taxon>Bacillati</taxon>
        <taxon>Actinomycetota</taxon>
        <taxon>Actinomycetes</taxon>
        <taxon>Micrococcales</taxon>
        <taxon>Cellulomonadaceae</taxon>
        <taxon>Cellulomonas</taxon>
    </lineage>
</organism>
<keyword evidence="3" id="KW-1185">Reference proteome</keyword>
<proteinExistence type="predicted"/>
<dbReference type="EMBL" id="CP002665">
    <property type="protein sequence ID" value="AEI10845.1"/>
    <property type="molecule type" value="Genomic_DNA"/>
</dbReference>
<evidence type="ECO:0000256" key="1">
    <source>
        <dbReference type="SAM" id="MobiDB-lite"/>
    </source>
</evidence>
<protein>
    <submittedName>
        <fullName evidence="2">Uncharacterized protein</fullName>
    </submittedName>
</protein>
<evidence type="ECO:0000313" key="2">
    <source>
        <dbReference type="EMBL" id="AEI10845.1"/>
    </source>
</evidence>
<dbReference type="eggNOG" id="ENOG5032UXQ">
    <property type="taxonomic scope" value="Bacteria"/>
</dbReference>
<name>F8A482_CELGA</name>
<evidence type="ECO:0000313" key="3">
    <source>
        <dbReference type="Proteomes" id="UP000000485"/>
    </source>
</evidence>
<dbReference type="AlphaFoldDB" id="F8A482"/>
<dbReference type="KEGG" id="cga:Celgi_0323"/>
<gene>
    <name evidence="2" type="ordered locus">Celgi_0323</name>
</gene>
<feature type="compositionally biased region" description="Basic and acidic residues" evidence="1">
    <location>
        <begin position="175"/>
        <end position="193"/>
    </location>
</feature>
<reference evidence="3" key="1">
    <citation type="submission" date="2011-04" db="EMBL/GenBank/DDBJ databases">
        <title>Complete sequence of Cellvibrio gilvus ATCC 13127.</title>
        <authorList>
            <person name="Lucas S."/>
            <person name="Han J."/>
            <person name="Lapidus A."/>
            <person name="Cheng J.-F."/>
            <person name="Goodwin L."/>
            <person name="Pitluck S."/>
            <person name="Peters L."/>
            <person name="Munk A."/>
            <person name="Detter J.C."/>
            <person name="Han C."/>
            <person name="Tapia R."/>
            <person name="Land M."/>
            <person name="Hauser L."/>
            <person name="Kyrpides N."/>
            <person name="Ivanova N."/>
            <person name="Ovchinnikova G."/>
            <person name="Pagani I."/>
            <person name="Mead D."/>
            <person name="Brumm P."/>
            <person name="Woyke T."/>
        </authorList>
    </citation>
    <scope>NUCLEOTIDE SEQUENCE [LARGE SCALE GENOMIC DNA]</scope>
    <source>
        <strain evidence="3">ATCC 13127 / NRRL B-14078</strain>
    </source>
</reference>
<dbReference type="OrthoDB" id="4823074at2"/>
<dbReference type="Proteomes" id="UP000000485">
    <property type="component" value="Chromosome"/>
</dbReference>